<dbReference type="GO" id="GO:0000278">
    <property type="term" value="P:mitotic cell cycle"/>
    <property type="evidence" value="ECO:0007669"/>
    <property type="project" value="TreeGrafter"/>
</dbReference>
<dbReference type="Gene3D" id="1.20.5.190">
    <property type="match status" value="1"/>
</dbReference>
<proteinExistence type="predicted"/>
<evidence type="ECO:0008006" key="4">
    <source>
        <dbReference type="Google" id="ProtNLM"/>
    </source>
</evidence>
<comment type="caution">
    <text evidence="2">The sequence shown here is derived from an EMBL/GenBank/DDBJ whole genome shotgun (WGS) entry which is preliminary data.</text>
</comment>
<sequence>MDAEANLIYQYSHPEGQSGLELDIFSGHYSRITPAYGCSLVKAVLIALEDAEAHAPAELDAAVTIQATFRMYRQRKAFLTVRHHACLIQRMYRGYATRKRLDVERATVRQMTYLQAVFDMFATRIQACYRGYQSRKKKSNYYSQQAYLKVVTALSSEVLAQARRTQWEQDTLRDAEAKRVHELSYTSRTAHMHYMVSTCSVSSVYQVRVAPRPVKQSSQITPDTDRDLGSHSGESGFGSTVPPVVKATAEASDGGAADDEMLMVQVAADASGKKLEDDIRHNARAARRERIAVKTNKSHTPVVLSAPAASSSQSPEGTCAGHSEAKGAIVGAASLAPRTRLPALTPSKPTQSSRQANTIAPAATVTVPWELPSTHPPHRPLTTRIPTLACSSFSHTAPPAASRTCQAGRKPRGAPQRAQDDCCHVAGTGTAAASGPAPPAAGIDPSMPCDSVSSFHRRFAVKRHDCLEHQLSSSNGVVSDGAGSHAVGDAISLAKEDAAIQRSVDQKVVQALHGDAVFKVPARRGRR</sequence>
<reference evidence="3" key="1">
    <citation type="journal article" date="2021" name="Microbiol. Resour. Announc.">
        <title>LGAAP: Leishmaniinae Genome Assembly and Annotation Pipeline.</title>
        <authorList>
            <person name="Almutairi H."/>
            <person name="Urbaniak M.D."/>
            <person name="Bates M.D."/>
            <person name="Jariyapan N."/>
            <person name="Kwakye-Nuako G."/>
            <person name="Thomaz-Soccol V."/>
            <person name="Al-Salem W.S."/>
            <person name="Dillon R.J."/>
            <person name="Bates P.A."/>
            <person name="Gatherer D."/>
        </authorList>
    </citation>
    <scope>NUCLEOTIDE SEQUENCE [LARGE SCALE GENOMIC DNA]</scope>
</reference>
<keyword evidence="3" id="KW-1185">Reference proteome</keyword>
<evidence type="ECO:0000256" key="1">
    <source>
        <dbReference type="SAM" id="MobiDB-lite"/>
    </source>
</evidence>
<feature type="region of interest" description="Disordered" evidence="1">
    <location>
        <begin position="297"/>
        <end position="322"/>
    </location>
</feature>
<feature type="compositionally biased region" description="Low complexity" evidence="1">
    <location>
        <begin position="305"/>
        <end position="315"/>
    </location>
</feature>
<dbReference type="InterPro" id="IPR000048">
    <property type="entry name" value="IQ_motif_EF-hand-BS"/>
</dbReference>
<dbReference type="GO" id="GO:0005516">
    <property type="term" value="F:calmodulin binding"/>
    <property type="evidence" value="ECO:0007669"/>
    <property type="project" value="TreeGrafter"/>
</dbReference>
<dbReference type="Pfam" id="PF00612">
    <property type="entry name" value="IQ"/>
    <property type="match status" value="3"/>
</dbReference>
<feature type="region of interest" description="Disordered" evidence="1">
    <location>
        <begin position="212"/>
        <end position="243"/>
    </location>
</feature>
<dbReference type="Proteomes" id="UP000674143">
    <property type="component" value="Unassembled WGS sequence"/>
</dbReference>
<evidence type="ECO:0000313" key="3">
    <source>
        <dbReference type="Proteomes" id="UP000674143"/>
    </source>
</evidence>
<accession>A0A836KGS0</accession>
<dbReference type="PANTHER" id="PTHR22706">
    <property type="entry name" value="ASSEMBLY FACTOR FOR SPINDLE MICROTUBULES"/>
    <property type="match status" value="1"/>
</dbReference>
<dbReference type="EMBL" id="JAFHLR010000036">
    <property type="protein sequence ID" value="KAG5464993.1"/>
    <property type="molecule type" value="Genomic_DNA"/>
</dbReference>
<dbReference type="GO" id="GO:0051295">
    <property type="term" value="P:establishment of meiotic spindle localization"/>
    <property type="evidence" value="ECO:0007669"/>
    <property type="project" value="TreeGrafter"/>
</dbReference>
<name>A0A836KGS0_9TRYP</name>
<dbReference type="PANTHER" id="PTHR22706:SF2">
    <property type="entry name" value="SFI1 SPINDLE BODY DOMAIN-CONTAINING PROTEIN"/>
    <property type="match status" value="1"/>
</dbReference>
<dbReference type="SMART" id="SM00015">
    <property type="entry name" value="IQ"/>
    <property type="match status" value="3"/>
</dbReference>
<dbReference type="AlphaFoldDB" id="A0A836KGS0"/>
<dbReference type="InterPro" id="IPR051185">
    <property type="entry name" value="ASPM"/>
</dbReference>
<dbReference type="RefSeq" id="XP_067058624.1">
    <property type="nucleotide sequence ID" value="XM_067202523.1"/>
</dbReference>
<dbReference type="KEGG" id="loi:92356457"/>
<reference evidence="3" key="2">
    <citation type="journal article" date="2021" name="Sci. Data">
        <title>Chromosome-scale genome sequencing, assembly and annotation of six genomes from subfamily Leishmaniinae.</title>
        <authorList>
            <person name="Almutairi H."/>
            <person name="Urbaniak M.D."/>
            <person name="Bates M.D."/>
            <person name="Jariyapan N."/>
            <person name="Kwakye-Nuako G."/>
            <person name="Thomaz Soccol V."/>
            <person name="Al-Salem W.S."/>
            <person name="Dillon R.J."/>
            <person name="Bates P.A."/>
            <person name="Gatherer D."/>
        </authorList>
    </citation>
    <scope>NUCLEOTIDE SEQUENCE [LARGE SCALE GENOMIC DNA]</scope>
</reference>
<dbReference type="PROSITE" id="PS50096">
    <property type="entry name" value="IQ"/>
    <property type="match status" value="3"/>
</dbReference>
<protein>
    <recommendedName>
        <fullName evidence="4">IQ calmodulin-binding protein</fullName>
    </recommendedName>
</protein>
<dbReference type="GO" id="GO:0007051">
    <property type="term" value="P:spindle organization"/>
    <property type="evidence" value="ECO:0007669"/>
    <property type="project" value="TreeGrafter"/>
</dbReference>
<dbReference type="GO" id="GO:0000922">
    <property type="term" value="C:spindle pole"/>
    <property type="evidence" value="ECO:0007669"/>
    <property type="project" value="TreeGrafter"/>
</dbReference>
<dbReference type="GeneID" id="92356457"/>
<feature type="region of interest" description="Disordered" evidence="1">
    <location>
        <begin position="399"/>
        <end position="420"/>
    </location>
</feature>
<gene>
    <name evidence="2" type="ORF">LSCM4_00441</name>
</gene>
<dbReference type="CDD" id="cd23767">
    <property type="entry name" value="IQCD"/>
    <property type="match status" value="1"/>
</dbReference>
<evidence type="ECO:0000313" key="2">
    <source>
        <dbReference type="EMBL" id="KAG5464993.1"/>
    </source>
</evidence>
<organism evidence="2 3">
    <name type="scientific">Leishmania orientalis</name>
    <dbReference type="NCBI Taxonomy" id="2249476"/>
    <lineage>
        <taxon>Eukaryota</taxon>
        <taxon>Discoba</taxon>
        <taxon>Euglenozoa</taxon>
        <taxon>Kinetoplastea</taxon>
        <taxon>Metakinetoplastina</taxon>
        <taxon>Trypanosomatida</taxon>
        <taxon>Trypanosomatidae</taxon>
        <taxon>Leishmaniinae</taxon>
        <taxon>Leishmania</taxon>
    </lineage>
</organism>